<dbReference type="Gene3D" id="3.30.70.120">
    <property type="match status" value="1"/>
</dbReference>
<evidence type="ECO:0000256" key="1">
    <source>
        <dbReference type="ARBA" id="ARBA00010169"/>
    </source>
</evidence>
<dbReference type="InterPro" id="IPR015867">
    <property type="entry name" value="N-reg_PII/ATP_PRibTrfase_C"/>
</dbReference>
<dbReference type="EMBL" id="BJZO01000013">
    <property type="protein sequence ID" value="GEO80634.1"/>
    <property type="molecule type" value="Genomic_DNA"/>
</dbReference>
<dbReference type="PANTHER" id="PTHR23419">
    <property type="entry name" value="DIVALENT CATION TOLERANCE CUTA-RELATED"/>
    <property type="match status" value="1"/>
</dbReference>
<dbReference type="RefSeq" id="WP_147162688.1">
    <property type="nucleotide sequence ID" value="NZ_BJZO01000013.1"/>
</dbReference>
<dbReference type="AlphaFoldDB" id="A0A512H5D8"/>
<keyword evidence="3" id="KW-1185">Reference proteome</keyword>
<dbReference type="PANTHER" id="PTHR23419:SF8">
    <property type="entry name" value="FI09726P"/>
    <property type="match status" value="1"/>
</dbReference>
<comment type="caution">
    <text evidence="2">The sequence shown here is derived from an EMBL/GenBank/DDBJ whole genome shotgun (WGS) entry which is preliminary data.</text>
</comment>
<sequence>MTQCLVYMTAASEDEALRLGRTLVEERLAACVNILGPIRSIFRWEGTLQEETEIAFLAKTDEARVDALTERVTALHSYECPCVVALPIQAGAPDFLAWISCQTALS</sequence>
<protein>
    <submittedName>
        <fullName evidence="2">Divalent-cation tolerance protein CutA</fullName>
    </submittedName>
</protein>
<accession>A0A512H5D8</accession>
<evidence type="ECO:0000313" key="3">
    <source>
        <dbReference type="Proteomes" id="UP000321567"/>
    </source>
</evidence>
<dbReference type="OrthoDB" id="37622at2"/>
<dbReference type="Proteomes" id="UP000321567">
    <property type="component" value="Unassembled WGS sequence"/>
</dbReference>
<proteinExistence type="inferred from homology"/>
<evidence type="ECO:0000313" key="2">
    <source>
        <dbReference type="EMBL" id="GEO80634.1"/>
    </source>
</evidence>
<dbReference type="Pfam" id="PF03091">
    <property type="entry name" value="CutA1"/>
    <property type="match status" value="1"/>
</dbReference>
<dbReference type="InterPro" id="IPR011322">
    <property type="entry name" value="N-reg_PII-like_a/b"/>
</dbReference>
<organism evidence="2 3">
    <name type="scientific">Pararhodospirillum oryzae</name>
    <dbReference type="NCBI Taxonomy" id="478448"/>
    <lineage>
        <taxon>Bacteria</taxon>
        <taxon>Pseudomonadati</taxon>
        <taxon>Pseudomonadota</taxon>
        <taxon>Alphaproteobacteria</taxon>
        <taxon>Rhodospirillales</taxon>
        <taxon>Rhodospirillaceae</taxon>
        <taxon>Pararhodospirillum</taxon>
    </lineage>
</organism>
<dbReference type="GO" id="GO:0005507">
    <property type="term" value="F:copper ion binding"/>
    <property type="evidence" value="ECO:0007669"/>
    <property type="project" value="TreeGrafter"/>
</dbReference>
<reference evidence="2 3" key="1">
    <citation type="submission" date="2019-07" db="EMBL/GenBank/DDBJ databases">
        <title>Whole genome shotgun sequence of Rhodospirillum oryzae NBRC 107573.</title>
        <authorList>
            <person name="Hosoyama A."/>
            <person name="Uohara A."/>
            <person name="Ohji S."/>
            <person name="Ichikawa N."/>
        </authorList>
    </citation>
    <scope>NUCLEOTIDE SEQUENCE [LARGE SCALE GENOMIC DNA]</scope>
    <source>
        <strain evidence="2 3">NBRC 107573</strain>
    </source>
</reference>
<dbReference type="GO" id="GO:0010038">
    <property type="term" value="P:response to metal ion"/>
    <property type="evidence" value="ECO:0007669"/>
    <property type="project" value="InterPro"/>
</dbReference>
<dbReference type="InterPro" id="IPR004323">
    <property type="entry name" value="Ion_tolerance_CutA"/>
</dbReference>
<dbReference type="SUPFAM" id="SSF54913">
    <property type="entry name" value="GlnB-like"/>
    <property type="match status" value="1"/>
</dbReference>
<comment type="similarity">
    <text evidence="1">Belongs to the CutA family.</text>
</comment>
<name>A0A512H5D8_9PROT</name>
<gene>
    <name evidence="2" type="ORF">ROR02_07650</name>
</gene>